<protein>
    <recommendedName>
        <fullName evidence="4">ABC transporter substrate-binding protein</fullName>
    </recommendedName>
</protein>
<evidence type="ECO:0008006" key="4">
    <source>
        <dbReference type="Google" id="ProtNLM"/>
    </source>
</evidence>
<keyword evidence="1" id="KW-0732">Signal</keyword>
<evidence type="ECO:0000313" key="3">
    <source>
        <dbReference type="Proteomes" id="UP000558475"/>
    </source>
</evidence>
<proteinExistence type="predicted"/>
<evidence type="ECO:0000256" key="1">
    <source>
        <dbReference type="SAM" id="SignalP"/>
    </source>
</evidence>
<name>A0A7X6FRT6_9HYPH</name>
<organism evidence="2 3">
    <name type="scientific">Brucella tritici</name>
    <dbReference type="NCBI Taxonomy" id="94626"/>
    <lineage>
        <taxon>Bacteria</taxon>
        <taxon>Pseudomonadati</taxon>
        <taxon>Pseudomonadota</taxon>
        <taxon>Alphaproteobacteria</taxon>
        <taxon>Hyphomicrobiales</taxon>
        <taxon>Brucellaceae</taxon>
        <taxon>Brucella/Ochrobactrum group</taxon>
        <taxon>Brucella</taxon>
    </lineage>
</organism>
<comment type="caution">
    <text evidence="2">The sequence shown here is derived from an EMBL/GenBank/DDBJ whole genome shotgun (WGS) entry which is preliminary data.</text>
</comment>
<feature type="signal peptide" evidence="1">
    <location>
        <begin position="1"/>
        <end position="22"/>
    </location>
</feature>
<sequence>MRAIRIAALCAVMTSVSATAMARDLTIAGWGGNYQDAQREAYFKSIAEKLDVNIVETTYLGGLAEIKAMVDTGNVTWDFLIMGGSELQLACDEGLLEELDWKAIGESNLLPGPQRHVVSAMW</sequence>
<evidence type="ECO:0000313" key="2">
    <source>
        <dbReference type="EMBL" id="NKW10790.1"/>
    </source>
</evidence>
<feature type="chain" id="PRO_5030659039" description="ABC transporter substrate-binding protein" evidence="1">
    <location>
        <begin position="23"/>
        <end position="122"/>
    </location>
</feature>
<dbReference type="Gene3D" id="3.40.190.10">
    <property type="entry name" value="Periplasmic binding protein-like II"/>
    <property type="match status" value="1"/>
</dbReference>
<dbReference type="SUPFAM" id="SSF53850">
    <property type="entry name" value="Periplasmic binding protein-like II"/>
    <property type="match status" value="1"/>
</dbReference>
<dbReference type="EMBL" id="JAAXZB010000002">
    <property type="protein sequence ID" value="NKW10790.1"/>
    <property type="molecule type" value="Genomic_DNA"/>
</dbReference>
<gene>
    <name evidence="2" type="ORF">HGG76_21245</name>
</gene>
<reference evidence="2 3" key="1">
    <citation type="submission" date="2020-04" db="EMBL/GenBank/DDBJ databases">
        <title>Whole genome sequencing of clinical and environmental type strains of Ochrobactrum.</title>
        <authorList>
            <person name="Dharne M."/>
        </authorList>
    </citation>
    <scope>NUCLEOTIDE SEQUENCE [LARGE SCALE GENOMIC DNA]</scope>
    <source>
        <strain evidence="2 3">DSM 13340</strain>
    </source>
</reference>
<dbReference type="AlphaFoldDB" id="A0A7X6FRT6"/>
<dbReference type="Proteomes" id="UP000558475">
    <property type="component" value="Unassembled WGS sequence"/>
</dbReference>
<accession>A0A7X6FRT6</accession>